<keyword evidence="2" id="KW-1185">Reference proteome</keyword>
<evidence type="ECO:0000313" key="1">
    <source>
        <dbReference type="EMBL" id="RSH85945.1"/>
    </source>
</evidence>
<dbReference type="AlphaFoldDB" id="A0A427Y4F4"/>
<name>A0A427Y4F4_9TREE</name>
<sequence>MRTYEKMDNDVDQLDDLDGHGEVKEFHFHVYFFQSNAESRAAALSLRDDILRLTAEGYFHAVPLATYNDVPRGPHPIGSYEVWCPRERFSRTYSYFATHRGKLSVLIHPLTRQEILDHTERAAWMGPSFTLDLSQLRTLLPSVPLQYPELGLGYSRPASAGEPTA</sequence>
<dbReference type="PANTHER" id="PTHR36423:SF2">
    <property type="entry name" value="AFR070WP"/>
    <property type="match status" value="1"/>
</dbReference>
<accession>A0A427Y4F4</accession>
<proteinExistence type="predicted"/>
<dbReference type="InterPro" id="IPR014980">
    <property type="entry name" value="DOPA_dioxygen"/>
</dbReference>
<evidence type="ECO:0000313" key="2">
    <source>
        <dbReference type="Proteomes" id="UP000279236"/>
    </source>
</evidence>
<dbReference type="OrthoDB" id="9970095at2759"/>
<dbReference type="InterPro" id="IPR023389">
    <property type="entry name" value="DOPA-like_sf"/>
</dbReference>
<evidence type="ECO:0008006" key="3">
    <source>
        <dbReference type="Google" id="ProtNLM"/>
    </source>
</evidence>
<dbReference type="PANTHER" id="PTHR36423">
    <property type="entry name" value="AFR070WP"/>
    <property type="match status" value="1"/>
</dbReference>
<protein>
    <recommendedName>
        <fullName evidence="3">DOPA 4,5-dioxygenase</fullName>
    </recommendedName>
</protein>
<gene>
    <name evidence="1" type="ORF">EHS24_004131</name>
</gene>
<comment type="caution">
    <text evidence="1">The sequence shown here is derived from an EMBL/GenBank/DDBJ whole genome shotgun (WGS) entry which is preliminary data.</text>
</comment>
<dbReference type="Gene3D" id="3.30.70.1240">
    <property type="entry name" value="DOPA-like domains"/>
    <property type="match status" value="1"/>
</dbReference>
<dbReference type="GeneID" id="39588674"/>
<dbReference type="EMBL" id="RSCE01000002">
    <property type="protein sequence ID" value="RSH85945.1"/>
    <property type="molecule type" value="Genomic_DNA"/>
</dbReference>
<dbReference type="SUPFAM" id="SSF143410">
    <property type="entry name" value="DOPA-like"/>
    <property type="match status" value="1"/>
</dbReference>
<organism evidence="1 2">
    <name type="scientific">Apiotrichum porosum</name>
    <dbReference type="NCBI Taxonomy" id="105984"/>
    <lineage>
        <taxon>Eukaryota</taxon>
        <taxon>Fungi</taxon>
        <taxon>Dikarya</taxon>
        <taxon>Basidiomycota</taxon>
        <taxon>Agaricomycotina</taxon>
        <taxon>Tremellomycetes</taxon>
        <taxon>Trichosporonales</taxon>
        <taxon>Trichosporonaceae</taxon>
        <taxon>Apiotrichum</taxon>
    </lineage>
</organism>
<dbReference type="Proteomes" id="UP000279236">
    <property type="component" value="Unassembled WGS sequence"/>
</dbReference>
<reference evidence="1 2" key="1">
    <citation type="submission" date="2018-11" db="EMBL/GenBank/DDBJ databases">
        <title>Genome sequence of Apiotrichum porosum DSM 27194.</title>
        <authorList>
            <person name="Aliyu H."/>
            <person name="Gorte O."/>
            <person name="Ochsenreither K."/>
        </authorList>
    </citation>
    <scope>NUCLEOTIDE SEQUENCE [LARGE SCALE GENOMIC DNA]</scope>
    <source>
        <strain evidence="1 2">DSM 27194</strain>
    </source>
</reference>
<dbReference type="RefSeq" id="XP_028478730.1">
    <property type="nucleotide sequence ID" value="XM_028619758.1"/>
</dbReference>
<dbReference type="Pfam" id="PF08883">
    <property type="entry name" value="DOPA_dioxygen"/>
    <property type="match status" value="1"/>
</dbReference>